<dbReference type="EMBL" id="JASCZI010000662">
    <property type="protein sequence ID" value="MED6112886.1"/>
    <property type="molecule type" value="Genomic_DNA"/>
</dbReference>
<keyword evidence="2" id="KW-1185">Reference proteome</keyword>
<gene>
    <name evidence="1" type="ORF">PIB30_065832</name>
</gene>
<organism evidence="1 2">
    <name type="scientific">Stylosanthes scabra</name>
    <dbReference type="NCBI Taxonomy" id="79078"/>
    <lineage>
        <taxon>Eukaryota</taxon>
        <taxon>Viridiplantae</taxon>
        <taxon>Streptophyta</taxon>
        <taxon>Embryophyta</taxon>
        <taxon>Tracheophyta</taxon>
        <taxon>Spermatophyta</taxon>
        <taxon>Magnoliopsida</taxon>
        <taxon>eudicotyledons</taxon>
        <taxon>Gunneridae</taxon>
        <taxon>Pentapetalae</taxon>
        <taxon>rosids</taxon>
        <taxon>fabids</taxon>
        <taxon>Fabales</taxon>
        <taxon>Fabaceae</taxon>
        <taxon>Papilionoideae</taxon>
        <taxon>50 kb inversion clade</taxon>
        <taxon>dalbergioids sensu lato</taxon>
        <taxon>Dalbergieae</taxon>
        <taxon>Pterocarpus clade</taxon>
        <taxon>Stylosanthes</taxon>
    </lineage>
</organism>
<accession>A0ABU6QMQ8</accession>
<comment type="caution">
    <text evidence="1">The sequence shown here is derived from an EMBL/GenBank/DDBJ whole genome shotgun (WGS) entry which is preliminary data.</text>
</comment>
<protein>
    <submittedName>
        <fullName evidence="1">Uncharacterized protein</fullName>
    </submittedName>
</protein>
<name>A0ABU6QMQ8_9FABA</name>
<sequence>FVYKPYNLHHLLPNLTPGEFRAQQQMWSTPSPLISFECVEWHPTLRINKRQFGLPRHIPAPASDLGTTHNECLTGPKNKNPRAVPKCWPAKTISKGTT</sequence>
<feature type="non-terminal residue" evidence="1">
    <location>
        <position position="1"/>
    </location>
</feature>
<evidence type="ECO:0000313" key="2">
    <source>
        <dbReference type="Proteomes" id="UP001341840"/>
    </source>
</evidence>
<proteinExistence type="predicted"/>
<dbReference type="Proteomes" id="UP001341840">
    <property type="component" value="Unassembled WGS sequence"/>
</dbReference>
<evidence type="ECO:0000313" key="1">
    <source>
        <dbReference type="EMBL" id="MED6112886.1"/>
    </source>
</evidence>
<reference evidence="1 2" key="1">
    <citation type="journal article" date="2023" name="Plants (Basel)">
        <title>Bridging the Gap: Combining Genomics and Transcriptomics Approaches to Understand Stylosanthes scabra, an Orphan Legume from the Brazilian Caatinga.</title>
        <authorList>
            <person name="Ferreira-Neto J.R.C."/>
            <person name="da Silva M.D."/>
            <person name="Binneck E."/>
            <person name="de Melo N.F."/>
            <person name="da Silva R.H."/>
            <person name="de Melo A.L.T.M."/>
            <person name="Pandolfi V."/>
            <person name="Bustamante F.O."/>
            <person name="Brasileiro-Vidal A.C."/>
            <person name="Benko-Iseppon A.M."/>
        </authorList>
    </citation>
    <scope>NUCLEOTIDE SEQUENCE [LARGE SCALE GENOMIC DNA]</scope>
    <source>
        <tissue evidence="1">Leaves</tissue>
    </source>
</reference>